<comment type="similarity">
    <text evidence="1">Belongs to the LysR transcriptional regulatory family.</text>
</comment>
<dbReference type="STRING" id="290397.Adeh_2242"/>
<dbReference type="Pfam" id="PF00126">
    <property type="entry name" value="HTH_1"/>
    <property type="match status" value="1"/>
</dbReference>
<accession>Q2IK36</accession>
<proteinExistence type="inferred from homology"/>
<dbReference type="eggNOG" id="COG0583">
    <property type="taxonomic scope" value="Bacteria"/>
</dbReference>
<keyword evidence="3" id="KW-0238">DNA-binding</keyword>
<dbReference type="GO" id="GO:0043565">
    <property type="term" value="F:sequence-specific DNA binding"/>
    <property type="evidence" value="ECO:0007669"/>
    <property type="project" value="TreeGrafter"/>
</dbReference>
<dbReference type="InterPro" id="IPR000847">
    <property type="entry name" value="LysR_HTH_N"/>
</dbReference>
<evidence type="ECO:0000256" key="3">
    <source>
        <dbReference type="ARBA" id="ARBA00023125"/>
    </source>
</evidence>
<evidence type="ECO:0000256" key="4">
    <source>
        <dbReference type="ARBA" id="ARBA00023163"/>
    </source>
</evidence>
<dbReference type="PANTHER" id="PTHR30537:SF3">
    <property type="entry name" value="TRANSCRIPTIONAL REGULATORY PROTEIN"/>
    <property type="match status" value="1"/>
</dbReference>
<dbReference type="AlphaFoldDB" id="Q2IK36"/>
<feature type="domain" description="HTH lysR-type" evidence="5">
    <location>
        <begin position="13"/>
        <end position="70"/>
    </location>
</feature>
<dbReference type="RefSeq" id="WP_011421294.1">
    <property type="nucleotide sequence ID" value="NC_007760.1"/>
</dbReference>
<evidence type="ECO:0000259" key="5">
    <source>
        <dbReference type="PROSITE" id="PS50931"/>
    </source>
</evidence>
<dbReference type="InterPro" id="IPR036390">
    <property type="entry name" value="WH_DNA-bd_sf"/>
</dbReference>
<evidence type="ECO:0000256" key="1">
    <source>
        <dbReference type="ARBA" id="ARBA00009437"/>
    </source>
</evidence>
<dbReference type="KEGG" id="ade:Adeh_2242"/>
<dbReference type="OrthoDB" id="9796526at2"/>
<dbReference type="GO" id="GO:0003700">
    <property type="term" value="F:DNA-binding transcription factor activity"/>
    <property type="evidence" value="ECO:0007669"/>
    <property type="project" value="InterPro"/>
</dbReference>
<dbReference type="InterPro" id="IPR005119">
    <property type="entry name" value="LysR_subst-bd"/>
</dbReference>
<reference evidence="6 7" key="1">
    <citation type="submission" date="2006-01" db="EMBL/GenBank/DDBJ databases">
        <title>Complete sequence of Anaeromyxobacter dehalogenans 2CP-C.</title>
        <authorList>
            <consortium name="US DOE Joint Genome Institute"/>
            <person name="Copeland A."/>
            <person name="Lucas S."/>
            <person name="Lapidus A."/>
            <person name="Barry K."/>
            <person name="Detter J.C."/>
            <person name="Glavina T."/>
            <person name="Hammon N."/>
            <person name="Israni S."/>
            <person name="Pitluck S."/>
            <person name="Brettin T."/>
            <person name="Bruce D."/>
            <person name="Han C."/>
            <person name="Tapia R."/>
            <person name="Gilna P."/>
            <person name="Kiss H."/>
            <person name="Schmutz J."/>
            <person name="Larimer F."/>
            <person name="Land M."/>
            <person name="Kyrpides N."/>
            <person name="Anderson I."/>
            <person name="Sanford R.A."/>
            <person name="Ritalahti K.M."/>
            <person name="Thomas H.S."/>
            <person name="Kirby J.R."/>
            <person name="Zhulin I.B."/>
            <person name="Loeffler F.E."/>
            <person name="Richardson P."/>
        </authorList>
    </citation>
    <scope>NUCLEOTIDE SEQUENCE [LARGE SCALE GENOMIC DNA]</scope>
    <source>
        <strain evidence="6 7">2CP-C</strain>
    </source>
</reference>
<dbReference type="Gene3D" id="3.40.190.290">
    <property type="match status" value="1"/>
</dbReference>
<dbReference type="EMBL" id="CP000251">
    <property type="protein sequence ID" value="ABC82012.1"/>
    <property type="molecule type" value="Genomic_DNA"/>
</dbReference>
<keyword evidence="4" id="KW-0804">Transcription</keyword>
<sequence>MRTIADRHRTGALDWEDVRCFAALARAGSLSGAGRALGVNHATVARRVAALERALGRRLLERRPDGVRPTAAGAAALERARDMERAAASLAAGGAAEPAALVRVTATRPVVDAFLLPRLARVQGRLRGCELELIGESRALSLARHEADLAIRLGSPRGEDLVGRRIATFAYGLYAAPAVARAIAGGARARWIGFDEASAHLPEAVWLAEAHPEERPSFRANGFGSQQLAARAGLGLALLPCYMGDPDAALRRVEGPVPPPRPVWLLRRASSRADPAIGAVAAALTGLFTEARALFAGGAGR</sequence>
<gene>
    <name evidence="6" type="ordered locus">Adeh_2242</name>
</gene>
<evidence type="ECO:0000256" key="2">
    <source>
        <dbReference type="ARBA" id="ARBA00023015"/>
    </source>
</evidence>
<dbReference type="HOGENOM" id="CLU_039613_2_1_7"/>
<dbReference type="Proteomes" id="UP000001935">
    <property type="component" value="Chromosome"/>
</dbReference>
<dbReference type="InterPro" id="IPR058163">
    <property type="entry name" value="LysR-type_TF_proteobact-type"/>
</dbReference>
<dbReference type="PANTHER" id="PTHR30537">
    <property type="entry name" value="HTH-TYPE TRANSCRIPTIONAL REGULATOR"/>
    <property type="match status" value="1"/>
</dbReference>
<dbReference type="PROSITE" id="PS50931">
    <property type="entry name" value="HTH_LYSR"/>
    <property type="match status" value="1"/>
</dbReference>
<name>Q2IK36_ANADE</name>
<protein>
    <submittedName>
        <fullName evidence="6">Transcriptional regulator, LysR family</fullName>
    </submittedName>
</protein>
<dbReference type="Gene3D" id="1.10.10.10">
    <property type="entry name" value="Winged helix-like DNA-binding domain superfamily/Winged helix DNA-binding domain"/>
    <property type="match status" value="1"/>
</dbReference>
<organism evidence="6 7">
    <name type="scientific">Anaeromyxobacter dehalogenans (strain 2CP-C)</name>
    <dbReference type="NCBI Taxonomy" id="290397"/>
    <lineage>
        <taxon>Bacteria</taxon>
        <taxon>Pseudomonadati</taxon>
        <taxon>Myxococcota</taxon>
        <taxon>Myxococcia</taxon>
        <taxon>Myxococcales</taxon>
        <taxon>Cystobacterineae</taxon>
        <taxon>Anaeromyxobacteraceae</taxon>
        <taxon>Anaeromyxobacter</taxon>
    </lineage>
</organism>
<dbReference type="SUPFAM" id="SSF53850">
    <property type="entry name" value="Periplasmic binding protein-like II"/>
    <property type="match status" value="1"/>
</dbReference>
<evidence type="ECO:0000313" key="6">
    <source>
        <dbReference type="EMBL" id="ABC82012.1"/>
    </source>
</evidence>
<evidence type="ECO:0000313" key="7">
    <source>
        <dbReference type="Proteomes" id="UP000001935"/>
    </source>
</evidence>
<dbReference type="GO" id="GO:0006351">
    <property type="term" value="P:DNA-templated transcription"/>
    <property type="evidence" value="ECO:0007669"/>
    <property type="project" value="TreeGrafter"/>
</dbReference>
<dbReference type="Pfam" id="PF03466">
    <property type="entry name" value="LysR_substrate"/>
    <property type="match status" value="1"/>
</dbReference>
<dbReference type="InterPro" id="IPR036388">
    <property type="entry name" value="WH-like_DNA-bd_sf"/>
</dbReference>
<keyword evidence="2" id="KW-0805">Transcription regulation</keyword>
<dbReference type="SUPFAM" id="SSF46785">
    <property type="entry name" value="Winged helix' DNA-binding domain"/>
    <property type="match status" value="1"/>
</dbReference>